<evidence type="ECO:0000256" key="1">
    <source>
        <dbReference type="ARBA" id="ARBA00004123"/>
    </source>
</evidence>
<organism evidence="13 14">
    <name type="scientific">Galemys pyrenaicus</name>
    <name type="common">Iberian desman</name>
    <name type="synonym">Pyrenean desman</name>
    <dbReference type="NCBI Taxonomy" id="202257"/>
    <lineage>
        <taxon>Eukaryota</taxon>
        <taxon>Metazoa</taxon>
        <taxon>Chordata</taxon>
        <taxon>Craniata</taxon>
        <taxon>Vertebrata</taxon>
        <taxon>Euteleostomi</taxon>
        <taxon>Mammalia</taxon>
        <taxon>Eutheria</taxon>
        <taxon>Laurasiatheria</taxon>
        <taxon>Eulipotyphla</taxon>
        <taxon>Talpidae</taxon>
        <taxon>Galemys</taxon>
    </lineage>
</organism>
<feature type="domain" description="C2H2-type" evidence="12">
    <location>
        <begin position="584"/>
        <end position="615"/>
    </location>
</feature>
<name>A0A8J6DR62_GALPY</name>
<keyword evidence="6 10" id="KW-0863">Zinc-finger</keyword>
<feature type="domain" description="C2H2-type" evidence="12">
    <location>
        <begin position="844"/>
        <end position="875"/>
    </location>
</feature>
<evidence type="ECO:0000256" key="9">
    <source>
        <dbReference type="ARBA" id="ARBA00023242"/>
    </source>
</evidence>
<evidence type="ECO:0000256" key="5">
    <source>
        <dbReference type="ARBA" id="ARBA00022737"/>
    </source>
</evidence>
<dbReference type="FunFam" id="3.30.160.60:FF:000953">
    <property type="entry name" value="Zinc finger protein 691"/>
    <property type="match status" value="1"/>
</dbReference>
<feature type="domain" description="C2H2-type" evidence="12">
    <location>
        <begin position="556"/>
        <end position="583"/>
    </location>
</feature>
<feature type="region of interest" description="Disordered" evidence="11">
    <location>
        <begin position="709"/>
        <end position="829"/>
    </location>
</feature>
<evidence type="ECO:0000259" key="12">
    <source>
        <dbReference type="PROSITE" id="PS50157"/>
    </source>
</evidence>
<feature type="domain" description="C2H2-type" evidence="12">
    <location>
        <begin position="876"/>
        <end position="903"/>
    </location>
</feature>
<feature type="domain" description="C2H2-type" evidence="12">
    <location>
        <begin position="932"/>
        <end position="959"/>
    </location>
</feature>
<keyword evidence="7" id="KW-0862">Zinc</keyword>
<dbReference type="SMART" id="SM00355">
    <property type="entry name" value="ZnF_C2H2"/>
    <property type="match status" value="10"/>
</dbReference>
<feature type="compositionally biased region" description="Low complexity" evidence="11">
    <location>
        <begin position="656"/>
        <end position="665"/>
    </location>
</feature>
<feature type="region of interest" description="Disordered" evidence="11">
    <location>
        <begin position="1"/>
        <end position="53"/>
    </location>
</feature>
<dbReference type="PANTHER" id="PTHR16515">
    <property type="entry name" value="PR DOMAIN ZINC FINGER PROTEIN"/>
    <property type="match status" value="1"/>
</dbReference>
<evidence type="ECO:0000256" key="7">
    <source>
        <dbReference type="ARBA" id="ARBA00022833"/>
    </source>
</evidence>
<feature type="domain" description="C2H2-type" evidence="12">
    <location>
        <begin position="472"/>
        <end position="499"/>
    </location>
</feature>
<dbReference type="SUPFAM" id="SSF57667">
    <property type="entry name" value="beta-beta-alpha zinc fingers"/>
    <property type="match status" value="6"/>
</dbReference>
<feature type="region of interest" description="Disordered" evidence="11">
    <location>
        <begin position="957"/>
        <end position="1086"/>
    </location>
</feature>
<feature type="compositionally biased region" description="Polar residues" evidence="11">
    <location>
        <begin position="1050"/>
        <end position="1070"/>
    </location>
</feature>
<keyword evidence="4" id="KW-0479">Metal-binding</keyword>
<evidence type="ECO:0000256" key="8">
    <source>
        <dbReference type="ARBA" id="ARBA00023125"/>
    </source>
</evidence>
<keyword evidence="8" id="KW-0238">DNA-binding</keyword>
<evidence type="ECO:0000256" key="11">
    <source>
        <dbReference type="SAM" id="MobiDB-lite"/>
    </source>
</evidence>
<sequence length="1086" mass="114232">AAEACQAAADLGRAPRLPSVQTRPSLAGPAGETVRRGGHTGQPVQPVPASPGPSRTLRLAVLAAPGGAAGRPADCSFSWALPKAAAITPPAAGEALRDHFSWVLARDSALLGTPSRAWSGGGGPEEAQQGCPPLSEPAGEDQLSVLDLAPRDVQEALLDRDTCWPGGCAALRCGPLWRLAGPCRVRHRPPRTPTCAGASTWHHGPPMSGWSHPGPASTCPQSPALHPMSFTGLEVPGGAGLQTSRWSPGPGATSCTWRARSGLTTGARGNYQPLEHPCPPLALPCSRPLCPCRQASHRPGPDRRGLGAGWPQVGRGAICLPSHLSDSKSEPEAAPTSPRPPDPEDGGNPAGGAPTSLPRRPKCGSRCGQESGSQPPGATPCRQKRGAWRVTLVRPGGSAREGAPERGRGAGGGKPHRCEACGKSFRYNSLLLKHQRIHTGEKPYACHECGKRFRGWSGFIQHHRVHTGERPYECGQCGRAFSHSSHFTQHLRVHNGEKPYACGQCGQAFSQSSNLVRHQRLHTGEKPYACADCGKAFVWSSVLVEHRRIHTGEKPFACAACGKAFRGRSHFFRHLRTHTGEKPFACAACGKAFGQSSQLIQHQRRRPPGQSRLEPGPRKCTLTCPEGRAPGREFLPRRRAGAASALAAAGQCRPTPAGALPGLPASGERQGAAPKATCEEGTLALQASPPAEGPGARGRCPLRTPGLWAGPACSGHRPRLRPRPAGSVSRVSSAETRPRRVPPNGGCPGRTAVAGRDPVSPERRPDCGARPDLPEGSQGRSPSASLREEAGPRPGEPRGAGPLSGKQRAAATGTASLGQTPWAARGPGRDGPIRCAPAAKHRSRLCAGLPYACGKAFAHGSQAARHQCTHRGQRPDACAERGKAFGQSSDLARHRRTHTGEKPFACGQCGEAFGQRSDALKHLRAHTGERPFACGQCGRAFSRRSFLAEHRRVHSGEKPHACGNWAAPSASAATWQHRQLHGRGEPRGATEGPAQAGQRGGSERERGRQSPRPQSPLPGDGRPPEGLGLPAPGSAHSVFGARPPPPAQPCTDSCPQPKSTALPWKTSSVPRPQALQDGHRRADPRT</sequence>
<feature type="domain" description="C2H2-type" evidence="12">
    <location>
        <begin position="444"/>
        <end position="471"/>
    </location>
</feature>
<feature type="domain" description="C2H2-type" evidence="12">
    <location>
        <begin position="500"/>
        <end position="527"/>
    </location>
</feature>
<evidence type="ECO:0000256" key="10">
    <source>
        <dbReference type="PROSITE-ProRule" id="PRU00042"/>
    </source>
</evidence>
<feature type="compositionally biased region" description="Basic and acidic residues" evidence="11">
    <location>
        <begin position="1077"/>
        <end position="1086"/>
    </location>
</feature>
<proteinExistence type="inferred from homology"/>
<dbReference type="FunFam" id="3.30.160.60:FF:001442">
    <property type="entry name" value="zinc finger protein 696"/>
    <property type="match status" value="1"/>
</dbReference>
<comment type="similarity">
    <text evidence="2">Belongs to the krueppel C2H2-type zinc-finger protein family.</text>
</comment>
<protein>
    <submittedName>
        <fullName evidence="13">Zinc finger protein GLI4</fullName>
    </submittedName>
</protein>
<evidence type="ECO:0000256" key="6">
    <source>
        <dbReference type="ARBA" id="ARBA00022771"/>
    </source>
</evidence>
<dbReference type="GO" id="GO:0003677">
    <property type="term" value="F:DNA binding"/>
    <property type="evidence" value="ECO:0007669"/>
    <property type="project" value="UniProtKB-KW"/>
</dbReference>
<feature type="compositionally biased region" description="Basic and acidic residues" evidence="11">
    <location>
        <begin position="759"/>
        <end position="773"/>
    </location>
</feature>
<dbReference type="PANTHER" id="PTHR16515:SF57">
    <property type="entry name" value="ZINC FINGER PROTEIN 154-LIKE"/>
    <property type="match status" value="1"/>
</dbReference>
<evidence type="ECO:0000256" key="3">
    <source>
        <dbReference type="ARBA" id="ARBA00022553"/>
    </source>
</evidence>
<comment type="subcellular location">
    <subcellularLocation>
        <location evidence="1">Nucleus</location>
    </subcellularLocation>
</comment>
<dbReference type="GO" id="GO:0000122">
    <property type="term" value="P:negative regulation of transcription by RNA polymerase II"/>
    <property type="evidence" value="ECO:0007669"/>
    <property type="project" value="UniProtKB-ARBA"/>
</dbReference>
<dbReference type="InterPro" id="IPR013087">
    <property type="entry name" value="Znf_C2H2_type"/>
</dbReference>
<dbReference type="Proteomes" id="UP000700334">
    <property type="component" value="Unassembled WGS sequence"/>
</dbReference>
<dbReference type="FunFam" id="3.30.160.60:FF:000557">
    <property type="entry name" value="zinc finger and SCAN domain-containing protein 29"/>
    <property type="match status" value="2"/>
</dbReference>
<evidence type="ECO:0000313" key="14">
    <source>
        <dbReference type="Proteomes" id="UP000700334"/>
    </source>
</evidence>
<keyword evidence="14" id="KW-1185">Reference proteome</keyword>
<dbReference type="Pfam" id="PF00096">
    <property type="entry name" value="zf-C2H2"/>
    <property type="match status" value="7"/>
</dbReference>
<dbReference type="FunFam" id="3.30.160.60:FF:002343">
    <property type="entry name" value="Zinc finger protein 33A"/>
    <property type="match status" value="1"/>
</dbReference>
<feature type="region of interest" description="Disordered" evidence="11">
    <location>
        <begin position="597"/>
        <end position="618"/>
    </location>
</feature>
<reference evidence="13" key="1">
    <citation type="journal article" date="2021" name="Evol. Appl.">
        <title>The genome of the Pyrenean desman and the effects of bottlenecks and inbreeding on the genomic landscape of an endangered species.</title>
        <authorList>
            <person name="Escoda L."/>
            <person name="Castresana J."/>
        </authorList>
    </citation>
    <scope>NUCLEOTIDE SEQUENCE</scope>
    <source>
        <strain evidence="13">IBE-C5619</strain>
    </source>
</reference>
<gene>
    <name evidence="13" type="ORF">J0S82_019170</name>
</gene>
<evidence type="ECO:0000313" key="13">
    <source>
        <dbReference type="EMBL" id="KAG8515393.1"/>
    </source>
</evidence>
<feature type="domain" description="C2H2-type" evidence="12">
    <location>
        <begin position="416"/>
        <end position="443"/>
    </location>
</feature>
<dbReference type="Gene3D" id="3.30.160.60">
    <property type="entry name" value="Classic Zinc Finger"/>
    <property type="match status" value="10"/>
</dbReference>
<dbReference type="InterPro" id="IPR036236">
    <property type="entry name" value="Znf_C2H2_sf"/>
</dbReference>
<dbReference type="FunFam" id="3.30.160.60:FF:000710">
    <property type="entry name" value="Zinc finger protein 768"/>
    <property type="match status" value="1"/>
</dbReference>
<dbReference type="FunFam" id="3.30.160.60:FF:001158">
    <property type="entry name" value="zinc finger protein 22"/>
    <property type="match status" value="1"/>
</dbReference>
<dbReference type="EMBL" id="JAGFMF010011709">
    <property type="protein sequence ID" value="KAG8515393.1"/>
    <property type="molecule type" value="Genomic_DNA"/>
</dbReference>
<dbReference type="FunFam" id="3.30.160.60:FF:001108">
    <property type="entry name" value="GLI family zinc finger 4"/>
    <property type="match status" value="1"/>
</dbReference>
<dbReference type="AlphaFoldDB" id="A0A8J6DR62"/>
<accession>A0A8J6DR62</accession>
<dbReference type="GO" id="GO:0008270">
    <property type="term" value="F:zinc ion binding"/>
    <property type="evidence" value="ECO:0007669"/>
    <property type="project" value="UniProtKB-KW"/>
</dbReference>
<evidence type="ECO:0000256" key="2">
    <source>
        <dbReference type="ARBA" id="ARBA00006991"/>
    </source>
</evidence>
<evidence type="ECO:0000256" key="4">
    <source>
        <dbReference type="ARBA" id="ARBA00022723"/>
    </source>
</evidence>
<feature type="domain" description="C2H2-type" evidence="12">
    <location>
        <begin position="904"/>
        <end position="931"/>
    </location>
</feature>
<keyword evidence="3" id="KW-0597">Phosphoprotein</keyword>
<dbReference type="InterPro" id="IPR050331">
    <property type="entry name" value="Zinc_finger"/>
</dbReference>
<comment type="caution">
    <text evidence="13">The sequence shown here is derived from an EMBL/GenBank/DDBJ whole genome shotgun (WGS) entry which is preliminary data.</text>
</comment>
<dbReference type="PROSITE" id="PS50157">
    <property type="entry name" value="ZINC_FINGER_C2H2_2"/>
    <property type="match status" value="11"/>
</dbReference>
<keyword evidence="9" id="KW-0539">Nucleus</keyword>
<dbReference type="PROSITE" id="PS00028">
    <property type="entry name" value="ZINC_FINGER_C2H2_1"/>
    <property type="match status" value="8"/>
</dbReference>
<feature type="domain" description="C2H2-type" evidence="12">
    <location>
        <begin position="528"/>
        <end position="555"/>
    </location>
</feature>
<dbReference type="FunFam" id="3.30.160.60:FF:001322">
    <property type="entry name" value="GLI family zinc finger 4"/>
    <property type="match status" value="1"/>
</dbReference>
<dbReference type="OrthoDB" id="3437960at2759"/>
<dbReference type="GO" id="GO:0005634">
    <property type="term" value="C:nucleus"/>
    <property type="evidence" value="ECO:0007669"/>
    <property type="project" value="UniProtKB-SubCell"/>
</dbReference>
<dbReference type="FunFam" id="3.30.160.60:FF:001465">
    <property type="entry name" value="Zinc finger protein 560"/>
    <property type="match status" value="1"/>
</dbReference>
<feature type="region of interest" description="Disordered" evidence="11">
    <location>
        <begin position="645"/>
        <end position="678"/>
    </location>
</feature>
<feature type="region of interest" description="Disordered" evidence="11">
    <location>
        <begin position="296"/>
        <end position="415"/>
    </location>
</feature>
<keyword evidence="5" id="KW-0677">Repeat</keyword>
<feature type="region of interest" description="Disordered" evidence="11">
    <location>
        <begin position="115"/>
        <end position="134"/>
    </location>
</feature>
<feature type="non-terminal residue" evidence="13">
    <location>
        <position position="1086"/>
    </location>
</feature>